<proteinExistence type="predicted"/>
<evidence type="ECO:0000313" key="1">
    <source>
        <dbReference type="EMBL" id="CAG5989050.1"/>
    </source>
</evidence>
<protein>
    <submittedName>
        <fullName evidence="1">(Atlantic silverside) hypothetical protein</fullName>
    </submittedName>
</protein>
<accession>A0A8S4BNT5</accession>
<comment type="caution">
    <text evidence="1">The sequence shown here is derived from an EMBL/GenBank/DDBJ whole genome shotgun (WGS) entry which is preliminary data.</text>
</comment>
<keyword evidence="2" id="KW-1185">Reference proteome</keyword>
<reference evidence="1" key="1">
    <citation type="submission" date="2021-05" db="EMBL/GenBank/DDBJ databases">
        <authorList>
            <person name="Tigano A."/>
        </authorList>
    </citation>
    <scope>NUCLEOTIDE SEQUENCE</scope>
</reference>
<sequence length="99" mass="10866">MEPVALCHPASGSLWWEQPITQHSPSISGRRDFSLMEVAFKYHLVTSLFITSGVAVTGTWRALGPGADPVQEEGVGSVDRWRRRKVQGLESGSRTTARS</sequence>
<dbReference type="Proteomes" id="UP000677803">
    <property type="component" value="Unassembled WGS sequence"/>
</dbReference>
<name>A0A8S4BNT5_9TELE</name>
<dbReference type="AlphaFoldDB" id="A0A8S4BNT5"/>
<organism evidence="1 2">
    <name type="scientific">Menidia menidia</name>
    <name type="common">Atlantic silverside</name>
    <dbReference type="NCBI Taxonomy" id="238744"/>
    <lineage>
        <taxon>Eukaryota</taxon>
        <taxon>Metazoa</taxon>
        <taxon>Chordata</taxon>
        <taxon>Craniata</taxon>
        <taxon>Vertebrata</taxon>
        <taxon>Euteleostomi</taxon>
        <taxon>Actinopterygii</taxon>
        <taxon>Neopterygii</taxon>
        <taxon>Teleostei</taxon>
        <taxon>Neoteleostei</taxon>
        <taxon>Acanthomorphata</taxon>
        <taxon>Ovalentaria</taxon>
        <taxon>Atherinomorphae</taxon>
        <taxon>Atheriniformes</taxon>
        <taxon>Atherinopsidae</taxon>
        <taxon>Menidiinae</taxon>
        <taxon>Menidia</taxon>
    </lineage>
</organism>
<evidence type="ECO:0000313" key="2">
    <source>
        <dbReference type="Proteomes" id="UP000677803"/>
    </source>
</evidence>
<dbReference type="EMBL" id="CAJRST010036666">
    <property type="protein sequence ID" value="CAG5989050.1"/>
    <property type="molecule type" value="Genomic_DNA"/>
</dbReference>
<gene>
    <name evidence="1" type="ORF">MMEN_LOCUS17160</name>
</gene>